<organism evidence="3 4">
    <name type="scientific">Thalassiosira oceanica</name>
    <name type="common">Marine diatom</name>
    <dbReference type="NCBI Taxonomy" id="159749"/>
    <lineage>
        <taxon>Eukaryota</taxon>
        <taxon>Sar</taxon>
        <taxon>Stramenopiles</taxon>
        <taxon>Ochrophyta</taxon>
        <taxon>Bacillariophyta</taxon>
        <taxon>Coscinodiscophyceae</taxon>
        <taxon>Thalassiosirophycidae</taxon>
        <taxon>Thalassiosirales</taxon>
        <taxon>Thalassiosiraceae</taxon>
        <taxon>Thalassiosira</taxon>
    </lineage>
</organism>
<dbReference type="InterPro" id="IPR036770">
    <property type="entry name" value="Ankyrin_rpt-contain_sf"/>
</dbReference>
<reference evidence="3 4" key="1">
    <citation type="journal article" date="2012" name="Genome Biol.">
        <title>Genome and low-iron response of an oceanic diatom adapted to chronic iron limitation.</title>
        <authorList>
            <person name="Lommer M."/>
            <person name="Specht M."/>
            <person name="Roy A.S."/>
            <person name="Kraemer L."/>
            <person name="Andreson R."/>
            <person name="Gutowska M.A."/>
            <person name="Wolf J."/>
            <person name="Bergner S.V."/>
            <person name="Schilhabel M.B."/>
            <person name="Klostermeier U.C."/>
            <person name="Beiko R.G."/>
            <person name="Rosenstiel P."/>
            <person name="Hippler M."/>
            <person name="Laroche J."/>
        </authorList>
    </citation>
    <scope>NUCLEOTIDE SEQUENCE [LARGE SCALE GENOMIC DNA]</scope>
    <source>
        <strain evidence="3 4">CCMP1005</strain>
    </source>
</reference>
<feature type="compositionally biased region" description="Low complexity" evidence="2">
    <location>
        <begin position="325"/>
        <end position="344"/>
    </location>
</feature>
<feature type="region of interest" description="Disordered" evidence="2">
    <location>
        <begin position="323"/>
        <end position="344"/>
    </location>
</feature>
<dbReference type="PROSITE" id="PS50088">
    <property type="entry name" value="ANK_REPEAT"/>
    <property type="match status" value="1"/>
</dbReference>
<dbReference type="OrthoDB" id="29886at2759"/>
<feature type="region of interest" description="Disordered" evidence="2">
    <location>
        <begin position="1"/>
        <end position="20"/>
    </location>
</feature>
<feature type="repeat" description="ANK" evidence="1">
    <location>
        <begin position="138"/>
        <end position="170"/>
    </location>
</feature>
<gene>
    <name evidence="3" type="ORF">THAOC_06670</name>
</gene>
<sequence>MQSKIYNPPPPPIFSSSPSHPHYPLSIVGRRYYHSPENMLYPNPFSTEVRGLESQGDLFDSHGHELLEAASIYQSLQAERVAISEDAESSGGDPSVDLPSHIGQCVERNDVAAILRWFGERTSPEFKARINARASDRDNAALLHICAEEGNADIARVLLQLGADVDVKDSGGGTPLVRTLQADAFETCGRLALEWGATTAGRRAIALLEGSESERDVFTATLLMSELGGRRCEVVGHGRSDLNGNTCVADEHLPEKDEYRVTMEHSREELVLSHENLKRRDRTPRDPGYFVEFNEGAMTRREFASNEECQAFVASIAASDGVARAAQAEATTNQAEATTNPNSS</sequence>
<evidence type="ECO:0000256" key="1">
    <source>
        <dbReference type="PROSITE-ProRule" id="PRU00023"/>
    </source>
</evidence>
<keyword evidence="1" id="KW-0040">ANK repeat</keyword>
<dbReference type="Pfam" id="PF00023">
    <property type="entry name" value="Ank"/>
    <property type="match status" value="1"/>
</dbReference>
<dbReference type="AlphaFoldDB" id="K0T3Z7"/>
<evidence type="ECO:0000256" key="2">
    <source>
        <dbReference type="SAM" id="MobiDB-lite"/>
    </source>
</evidence>
<comment type="caution">
    <text evidence="3">The sequence shown here is derived from an EMBL/GenBank/DDBJ whole genome shotgun (WGS) entry which is preliminary data.</text>
</comment>
<protein>
    <submittedName>
        <fullName evidence="3">Uncharacterized protein</fullName>
    </submittedName>
</protein>
<proteinExistence type="predicted"/>
<keyword evidence="4" id="KW-1185">Reference proteome</keyword>
<dbReference type="EMBL" id="AGNL01006700">
    <property type="protein sequence ID" value="EJK71849.1"/>
    <property type="molecule type" value="Genomic_DNA"/>
</dbReference>
<dbReference type="SUPFAM" id="SSF48403">
    <property type="entry name" value="Ankyrin repeat"/>
    <property type="match status" value="1"/>
</dbReference>
<evidence type="ECO:0000313" key="4">
    <source>
        <dbReference type="Proteomes" id="UP000266841"/>
    </source>
</evidence>
<evidence type="ECO:0000313" key="3">
    <source>
        <dbReference type="EMBL" id="EJK71849.1"/>
    </source>
</evidence>
<dbReference type="InterPro" id="IPR002110">
    <property type="entry name" value="Ankyrin_rpt"/>
</dbReference>
<name>K0T3Z7_THAOC</name>
<accession>K0T3Z7</accession>
<dbReference type="Proteomes" id="UP000266841">
    <property type="component" value="Unassembled WGS sequence"/>
</dbReference>
<dbReference type="PROSITE" id="PS50297">
    <property type="entry name" value="ANK_REP_REGION"/>
    <property type="match status" value="1"/>
</dbReference>
<dbReference type="Gene3D" id="1.25.40.20">
    <property type="entry name" value="Ankyrin repeat-containing domain"/>
    <property type="match status" value="1"/>
</dbReference>